<comment type="similarity">
    <text evidence="2">Belongs to the outer membrane factor (OMF) (TC 1.B.17) family.</text>
</comment>
<dbReference type="GO" id="GO:0015562">
    <property type="term" value="F:efflux transmembrane transporter activity"/>
    <property type="evidence" value="ECO:0007669"/>
    <property type="project" value="InterPro"/>
</dbReference>
<dbReference type="PANTHER" id="PTHR30026">
    <property type="entry name" value="OUTER MEMBRANE PROTEIN TOLC"/>
    <property type="match status" value="1"/>
</dbReference>
<gene>
    <name evidence="8" type="ORF">AWB82_00284</name>
</gene>
<comment type="caution">
    <text evidence="8">The sequence shown here is derived from an EMBL/GenBank/DDBJ whole genome shotgun (WGS) entry which is preliminary data.</text>
</comment>
<keyword evidence="6" id="KW-0472">Membrane</keyword>
<dbReference type="STRING" id="1777143.AWB82_00284"/>
<dbReference type="InterPro" id="IPR051906">
    <property type="entry name" value="TolC-like"/>
</dbReference>
<dbReference type="AlphaFoldDB" id="A0A157Z704"/>
<dbReference type="Proteomes" id="UP000054596">
    <property type="component" value="Unassembled WGS sequence"/>
</dbReference>
<dbReference type="EMBL" id="FCOJ02000001">
    <property type="protein sequence ID" value="SAK41193.1"/>
    <property type="molecule type" value="Genomic_DNA"/>
</dbReference>
<reference evidence="8" key="1">
    <citation type="submission" date="2016-01" db="EMBL/GenBank/DDBJ databases">
        <authorList>
            <person name="Peeters C."/>
        </authorList>
    </citation>
    <scope>NUCLEOTIDE SEQUENCE [LARGE SCALE GENOMIC DNA]</scope>
    <source>
        <strain evidence="8">LMG 29325</strain>
    </source>
</reference>
<dbReference type="OrthoDB" id="9813458at2"/>
<dbReference type="GO" id="GO:1990281">
    <property type="term" value="C:efflux pump complex"/>
    <property type="evidence" value="ECO:0007669"/>
    <property type="project" value="TreeGrafter"/>
</dbReference>
<dbReference type="Gene3D" id="1.20.1600.10">
    <property type="entry name" value="Outer membrane efflux proteins (OEP)"/>
    <property type="match status" value="1"/>
</dbReference>
<evidence type="ECO:0000256" key="7">
    <source>
        <dbReference type="ARBA" id="ARBA00023237"/>
    </source>
</evidence>
<dbReference type="GO" id="GO:0015288">
    <property type="term" value="F:porin activity"/>
    <property type="evidence" value="ECO:0007669"/>
    <property type="project" value="TreeGrafter"/>
</dbReference>
<evidence type="ECO:0000256" key="6">
    <source>
        <dbReference type="ARBA" id="ARBA00023136"/>
    </source>
</evidence>
<keyword evidence="4" id="KW-1134">Transmembrane beta strand</keyword>
<keyword evidence="9" id="KW-1185">Reference proteome</keyword>
<dbReference type="InterPro" id="IPR003423">
    <property type="entry name" value="OMP_efflux"/>
</dbReference>
<organism evidence="8 9">
    <name type="scientific">Caballeronia glebae</name>
    <dbReference type="NCBI Taxonomy" id="1777143"/>
    <lineage>
        <taxon>Bacteria</taxon>
        <taxon>Pseudomonadati</taxon>
        <taxon>Pseudomonadota</taxon>
        <taxon>Betaproteobacteria</taxon>
        <taxon>Burkholderiales</taxon>
        <taxon>Burkholderiaceae</taxon>
        <taxon>Caballeronia</taxon>
    </lineage>
</organism>
<keyword evidence="7" id="KW-0998">Cell outer membrane</keyword>
<comment type="subcellular location">
    <subcellularLocation>
        <location evidence="1">Cell outer membrane</location>
    </subcellularLocation>
</comment>
<dbReference type="PANTHER" id="PTHR30026:SF20">
    <property type="entry name" value="OUTER MEMBRANE PROTEIN TOLC"/>
    <property type="match status" value="1"/>
</dbReference>
<evidence type="ECO:0000256" key="5">
    <source>
        <dbReference type="ARBA" id="ARBA00022692"/>
    </source>
</evidence>
<keyword evidence="3" id="KW-0813">Transport</keyword>
<dbReference type="PROSITE" id="PS51257">
    <property type="entry name" value="PROKAR_LIPOPROTEIN"/>
    <property type="match status" value="1"/>
</dbReference>
<dbReference type="Pfam" id="PF02321">
    <property type="entry name" value="OEP"/>
    <property type="match status" value="2"/>
</dbReference>
<protein>
    <submittedName>
        <fullName evidence="8">TolC family type I secretion outer membrane protein</fullName>
    </submittedName>
</protein>
<accession>A0A157Z704</accession>
<evidence type="ECO:0000256" key="4">
    <source>
        <dbReference type="ARBA" id="ARBA00022452"/>
    </source>
</evidence>
<evidence type="ECO:0000256" key="2">
    <source>
        <dbReference type="ARBA" id="ARBA00007613"/>
    </source>
</evidence>
<evidence type="ECO:0000256" key="1">
    <source>
        <dbReference type="ARBA" id="ARBA00004442"/>
    </source>
</evidence>
<dbReference type="SUPFAM" id="SSF56954">
    <property type="entry name" value="Outer membrane efflux proteins (OEP)"/>
    <property type="match status" value="1"/>
</dbReference>
<sequence>MSRKNLAGWILAGTVACVPLARAEDLSAIVDKTLGHDAELAQARAAYEAAKQAIPVARAALLPQVAGGWGRTYNRIDVEDFPRQSYWQSGWMVNVSQPLFDWSKWTAFKQSDYVAARGVTDLAGAQQGAMLRAVKAYFEELASEDELKRTIDYGAAIEAQAQEISRKRAAGEATLIDVRDAEVAREQAHLQRLDAQEELFIKRRAVESVSGQPFTALAALPGVLPLPRLSPESAEVWVDEARSRGYEVQSRQIDWEIAKLDTQKARAAGYPVVNLTGSYTPAGAAAGYARPTTTTTGMLSVSVPLLSGGEIQGRVKQSLALENKAEQGFVIASRQAETSARDNYARYILARERTATLTRLTESSRAALEATKIGYRTGSRTSVDVLRAIDSFYMTQRDLMRSRYQAVVTLLSLKADVATLSTEDIAQISSMLCCAVKRQIEEGAASSEGTSSPTAPRALTFELQPLTPMPAVTPIESAR</sequence>
<evidence type="ECO:0000313" key="8">
    <source>
        <dbReference type="EMBL" id="SAK41193.1"/>
    </source>
</evidence>
<keyword evidence="5" id="KW-0812">Transmembrane</keyword>
<dbReference type="GO" id="GO:0009279">
    <property type="term" value="C:cell outer membrane"/>
    <property type="evidence" value="ECO:0007669"/>
    <property type="project" value="UniProtKB-SubCell"/>
</dbReference>
<dbReference type="RefSeq" id="WP_086965039.1">
    <property type="nucleotide sequence ID" value="NZ_FCOJ02000001.1"/>
</dbReference>
<name>A0A157Z704_9BURK</name>
<evidence type="ECO:0000313" key="9">
    <source>
        <dbReference type="Proteomes" id="UP000054596"/>
    </source>
</evidence>
<evidence type="ECO:0000256" key="3">
    <source>
        <dbReference type="ARBA" id="ARBA00022448"/>
    </source>
</evidence>
<proteinExistence type="inferred from homology"/>